<reference evidence="2" key="1">
    <citation type="journal article" date="2011" name="PLoS Biol.">
        <title>Gene gain and loss during evolution of obligate parasitism in the white rust pathogen of Arabidopsis thaliana.</title>
        <authorList>
            <person name="Kemen E."/>
            <person name="Gardiner A."/>
            <person name="Schultz-Larsen T."/>
            <person name="Kemen A.C."/>
            <person name="Balmuth A.L."/>
            <person name="Robert-Seilaniantz A."/>
            <person name="Bailey K."/>
            <person name="Holub E."/>
            <person name="Studholme D.J."/>
            <person name="Maclean D."/>
            <person name="Jones J.D."/>
        </authorList>
    </citation>
    <scope>NUCLEOTIDE SEQUENCE</scope>
</reference>
<organism evidence="2">
    <name type="scientific">Albugo laibachii Nc14</name>
    <dbReference type="NCBI Taxonomy" id="890382"/>
    <lineage>
        <taxon>Eukaryota</taxon>
        <taxon>Sar</taxon>
        <taxon>Stramenopiles</taxon>
        <taxon>Oomycota</taxon>
        <taxon>Peronosporomycetes</taxon>
        <taxon>Albuginales</taxon>
        <taxon>Albuginaceae</taxon>
        <taxon>Albugo</taxon>
    </lineage>
</organism>
<reference evidence="2" key="2">
    <citation type="submission" date="2011-02" db="EMBL/GenBank/DDBJ databases">
        <authorList>
            <person name="MacLean D."/>
        </authorList>
    </citation>
    <scope>NUCLEOTIDE SEQUENCE</scope>
</reference>
<gene>
    <name evidence="2" type="primary">AlNc14C1044G12739</name>
    <name evidence="2" type="ORF">ALNC14_142050</name>
</gene>
<accession>F0X2G5</accession>
<proteinExistence type="predicted"/>
<dbReference type="GO" id="GO:0003676">
    <property type="term" value="F:nucleic acid binding"/>
    <property type="evidence" value="ECO:0007669"/>
    <property type="project" value="InterPro"/>
</dbReference>
<dbReference type="InterPro" id="IPR036397">
    <property type="entry name" value="RNaseH_sf"/>
</dbReference>
<dbReference type="Gene3D" id="3.30.420.10">
    <property type="entry name" value="Ribonuclease H-like superfamily/Ribonuclease H"/>
    <property type="match status" value="1"/>
</dbReference>
<name>F0X2G5_9STRA</name>
<evidence type="ECO:0000313" key="2">
    <source>
        <dbReference type="EMBL" id="CCA28061.1"/>
    </source>
</evidence>
<dbReference type="EMBL" id="FR824850">
    <property type="protein sequence ID" value="CCA28061.1"/>
    <property type="molecule type" value="Genomic_DNA"/>
</dbReference>
<feature type="domain" description="Tc1-like transposase DDE" evidence="1">
    <location>
        <begin position="12"/>
        <end position="101"/>
    </location>
</feature>
<dbReference type="AlphaFoldDB" id="F0X2G5"/>
<sequence>MIWAGFSYYGKSEIAFLEGHQNSGEYVQILKQYLVQAIEELKRQSGHSLALFKQESASVHSSGESMEFIKSLEAKSVKWPAKSPDSNLIENVWDVLVRSVYFHQESRSKVSEVAS</sequence>
<dbReference type="Pfam" id="PF13358">
    <property type="entry name" value="DDE_3"/>
    <property type="match status" value="1"/>
</dbReference>
<evidence type="ECO:0000259" key="1">
    <source>
        <dbReference type="Pfam" id="PF13358"/>
    </source>
</evidence>
<dbReference type="HOGENOM" id="CLU_033666_13_0_1"/>
<dbReference type="InterPro" id="IPR038717">
    <property type="entry name" value="Tc1-like_DDE_dom"/>
</dbReference>
<protein>
    <submittedName>
        <fullName evidence="2">GJ22539 putative</fullName>
    </submittedName>
</protein>